<reference evidence="2" key="1">
    <citation type="submission" date="2022-12" db="EMBL/GenBank/DDBJ databases">
        <title>Genome assemblies of Blomia tropicalis.</title>
        <authorList>
            <person name="Cui Y."/>
        </authorList>
    </citation>
    <scope>NUCLEOTIDE SEQUENCE</scope>
    <source>
        <tissue evidence="2">Adult mites</tissue>
    </source>
</reference>
<dbReference type="AlphaFoldDB" id="A0A9Q0MCW9"/>
<feature type="region of interest" description="Disordered" evidence="1">
    <location>
        <begin position="137"/>
        <end position="166"/>
    </location>
</feature>
<evidence type="ECO:0000256" key="1">
    <source>
        <dbReference type="SAM" id="MobiDB-lite"/>
    </source>
</evidence>
<sequence length="256" mass="28082">MSEQLEQSICDLEQKLSTLRLPHKLKQYRTYENQLQQLGEQIENQHGSIDESYRERMDRMQQQLDQSVLCGIGQCFLCGGANGETSMIPSYKRSISAGVGTCKTNGTFPKYSKQVSCSPMAPITDYSIMIPSDASTTSTEADVTTSSITTMSTSLSPTPSPMSEISTTTDIDGDAVATAADDDAVTAKSLKTGVEMNDASFTPINVEHDEQHTLNIDQQCRNSVPSQGDHDNNNNNESCGKDHLVFLLLFLNNFFP</sequence>
<dbReference type="Proteomes" id="UP001142055">
    <property type="component" value="Chromosome 1"/>
</dbReference>
<comment type="caution">
    <text evidence="2">The sequence shown here is derived from an EMBL/GenBank/DDBJ whole genome shotgun (WGS) entry which is preliminary data.</text>
</comment>
<gene>
    <name evidence="2" type="ORF">RDWZM_001939</name>
</gene>
<keyword evidence="3" id="KW-1185">Reference proteome</keyword>
<accession>A0A9Q0MCW9</accession>
<dbReference type="EMBL" id="JAPWDV010000001">
    <property type="protein sequence ID" value="KAJ6223394.1"/>
    <property type="molecule type" value="Genomic_DNA"/>
</dbReference>
<name>A0A9Q0MCW9_BLOTA</name>
<proteinExistence type="predicted"/>
<evidence type="ECO:0000313" key="2">
    <source>
        <dbReference type="EMBL" id="KAJ6223394.1"/>
    </source>
</evidence>
<protein>
    <submittedName>
        <fullName evidence="2">Uncharacterized protein</fullName>
    </submittedName>
</protein>
<organism evidence="2 3">
    <name type="scientific">Blomia tropicalis</name>
    <name type="common">Mite</name>
    <dbReference type="NCBI Taxonomy" id="40697"/>
    <lineage>
        <taxon>Eukaryota</taxon>
        <taxon>Metazoa</taxon>
        <taxon>Ecdysozoa</taxon>
        <taxon>Arthropoda</taxon>
        <taxon>Chelicerata</taxon>
        <taxon>Arachnida</taxon>
        <taxon>Acari</taxon>
        <taxon>Acariformes</taxon>
        <taxon>Sarcoptiformes</taxon>
        <taxon>Astigmata</taxon>
        <taxon>Glycyphagoidea</taxon>
        <taxon>Echimyopodidae</taxon>
        <taxon>Blomia</taxon>
    </lineage>
</organism>
<feature type="compositionally biased region" description="Low complexity" evidence="1">
    <location>
        <begin position="144"/>
        <end position="166"/>
    </location>
</feature>
<evidence type="ECO:0000313" key="3">
    <source>
        <dbReference type="Proteomes" id="UP001142055"/>
    </source>
</evidence>